<dbReference type="InterPro" id="IPR011990">
    <property type="entry name" value="TPR-like_helical_dom_sf"/>
</dbReference>
<sequence length="653" mass="73730">MNKKILIFAAVALLTVAGCKKDFLEDMKSYDKYDDSIFENELQTGWYIDRMYNYYFVNYRNPLQQVVGLYNDDRSKMTEEIGGDVGKYINPTTTLQLASQAEGYYGNSVTASVQNNPYTRIRFANFLIGRIDIAGDGLSESFKQSAKGQMYLLRALQYFDLVRVYGGVPLVTTVQENSATDEEIRQPRATSLACFEQIVSDLDSAAILLPMRWDGEANNYGRLTAAGALAMKSRVLLTAASPLFNKDWDNPANERWQKALDASLDAETKLTAAGYGLYGSNAKDWAEMTFRNDNSFNPEALMVFLLSTTSTGSSGYNNSWENQVRPTSYKGGGGVSAPKEMLDLFPVADGSRPNADNYVDTFFFVNRDPRFYRTFAFSGSKWGIKGNENKSTWFYRWKDNETSTKVTYYANDQTNSPVLVSKMSNPVADSTGFAFSGTDIFEYRYAELLLNIAECYAARGEIGNAVNYLSKIRQRVGILSANNYGIGVPASRYEALEACLYERRVELAYEGKRYWDIQRWMLYDNTQESGNSVQKLGLTPINGTKRTGYYWQSKTYGADPLSNADRDILIDPDAANFNEEIAKLKTVYQNHFVMTPLDQEWDRVNNEAVNILFRPNYYLSGLSATVLSNNPWLQQTKGWLDYSGASGTYDYQQ</sequence>
<evidence type="ECO:0000259" key="6">
    <source>
        <dbReference type="Pfam" id="PF07980"/>
    </source>
</evidence>
<dbReference type="Gene3D" id="1.25.40.390">
    <property type="match status" value="1"/>
</dbReference>
<dbReference type="GO" id="GO:0009279">
    <property type="term" value="C:cell outer membrane"/>
    <property type="evidence" value="ECO:0007669"/>
    <property type="project" value="UniProtKB-SubCell"/>
</dbReference>
<evidence type="ECO:0000256" key="4">
    <source>
        <dbReference type="ARBA" id="ARBA00023136"/>
    </source>
</evidence>
<accession>A0A1H7U1H7</accession>
<dbReference type="InterPro" id="IPR012944">
    <property type="entry name" value="SusD_RagB_dom"/>
</dbReference>
<feature type="domain" description="SusD-like N-terminal" evidence="7">
    <location>
        <begin position="111"/>
        <end position="237"/>
    </location>
</feature>
<keyword evidence="3" id="KW-0732">Signal</keyword>
<dbReference type="SUPFAM" id="SSF48452">
    <property type="entry name" value="TPR-like"/>
    <property type="match status" value="1"/>
</dbReference>
<dbReference type="OrthoDB" id="5694214at2"/>
<organism evidence="8 9">
    <name type="scientific">Olivibacter domesticus</name>
    <name type="common">Pseudosphingobacterium domesticum</name>
    <dbReference type="NCBI Taxonomy" id="407022"/>
    <lineage>
        <taxon>Bacteria</taxon>
        <taxon>Pseudomonadati</taxon>
        <taxon>Bacteroidota</taxon>
        <taxon>Sphingobacteriia</taxon>
        <taxon>Sphingobacteriales</taxon>
        <taxon>Sphingobacteriaceae</taxon>
        <taxon>Olivibacter</taxon>
    </lineage>
</organism>
<feature type="domain" description="RagB/SusD" evidence="6">
    <location>
        <begin position="299"/>
        <end position="639"/>
    </location>
</feature>
<evidence type="ECO:0000313" key="8">
    <source>
        <dbReference type="EMBL" id="SEL90536.1"/>
    </source>
</evidence>
<dbReference type="AlphaFoldDB" id="A0A1H7U1H7"/>
<evidence type="ECO:0000256" key="1">
    <source>
        <dbReference type="ARBA" id="ARBA00004442"/>
    </source>
</evidence>
<evidence type="ECO:0000256" key="2">
    <source>
        <dbReference type="ARBA" id="ARBA00006275"/>
    </source>
</evidence>
<dbReference type="EMBL" id="FOAF01000005">
    <property type="protein sequence ID" value="SEL90536.1"/>
    <property type="molecule type" value="Genomic_DNA"/>
</dbReference>
<dbReference type="STRING" id="407022.SAMN05661044_03686"/>
<evidence type="ECO:0000259" key="7">
    <source>
        <dbReference type="Pfam" id="PF14322"/>
    </source>
</evidence>
<comment type="subcellular location">
    <subcellularLocation>
        <location evidence="1">Cell outer membrane</location>
    </subcellularLocation>
</comment>
<proteinExistence type="inferred from homology"/>
<reference evidence="9" key="1">
    <citation type="submission" date="2016-10" db="EMBL/GenBank/DDBJ databases">
        <authorList>
            <person name="Varghese N."/>
            <person name="Submissions S."/>
        </authorList>
    </citation>
    <scope>NUCLEOTIDE SEQUENCE [LARGE SCALE GENOMIC DNA]</scope>
    <source>
        <strain evidence="9">DSM 18733</strain>
    </source>
</reference>
<dbReference type="RefSeq" id="WP_093327151.1">
    <property type="nucleotide sequence ID" value="NZ_FOAF01000005.1"/>
</dbReference>
<dbReference type="Pfam" id="PF14322">
    <property type="entry name" value="SusD-like_3"/>
    <property type="match status" value="1"/>
</dbReference>
<dbReference type="Pfam" id="PF07980">
    <property type="entry name" value="SusD_RagB"/>
    <property type="match status" value="1"/>
</dbReference>
<name>A0A1H7U1H7_OLID1</name>
<dbReference type="PROSITE" id="PS51257">
    <property type="entry name" value="PROKAR_LIPOPROTEIN"/>
    <property type="match status" value="1"/>
</dbReference>
<keyword evidence="4" id="KW-0472">Membrane</keyword>
<gene>
    <name evidence="8" type="ORF">SAMN05661044_03686</name>
</gene>
<evidence type="ECO:0000256" key="5">
    <source>
        <dbReference type="ARBA" id="ARBA00023237"/>
    </source>
</evidence>
<protein>
    <submittedName>
        <fullName evidence="8">Starch-binding associating with outer membrane</fullName>
    </submittedName>
</protein>
<keyword evidence="5" id="KW-0998">Cell outer membrane</keyword>
<evidence type="ECO:0000256" key="3">
    <source>
        <dbReference type="ARBA" id="ARBA00022729"/>
    </source>
</evidence>
<keyword evidence="9" id="KW-1185">Reference proteome</keyword>
<evidence type="ECO:0000313" key="9">
    <source>
        <dbReference type="Proteomes" id="UP000199421"/>
    </source>
</evidence>
<dbReference type="Proteomes" id="UP000199421">
    <property type="component" value="Unassembled WGS sequence"/>
</dbReference>
<comment type="similarity">
    <text evidence="2">Belongs to the SusD family.</text>
</comment>
<dbReference type="InterPro" id="IPR033985">
    <property type="entry name" value="SusD-like_N"/>
</dbReference>